<evidence type="ECO:0000256" key="1">
    <source>
        <dbReference type="SAM" id="MobiDB-lite"/>
    </source>
</evidence>
<feature type="compositionally biased region" description="Polar residues" evidence="1">
    <location>
        <begin position="125"/>
        <end position="136"/>
    </location>
</feature>
<feature type="compositionally biased region" description="Basic and acidic residues" evidence="1">
    <location>
        <begin position="1"/>
        <end position="35"/>
    </location>
</feature>
<feature type="region of interest" description="Disordered" evidence="1">
    <location>
        <begin position="1"/>
        <end position="36"/>
    </location>
</feature>
<accession>A0A2H1L018</accession>
<dbReference type="AlphaFoldDB" id="A0A2H1L018"/>
<evidence type="ECO:0000313" key="3">
    <source>
        <dbReference type="Proteomes" id="UP000234433"/>
    </source>
</evidence>
<sequence length="136" mass="14752">MGRSERLGDEAKRITRQVEERSKAAVERVRGEATDTSKLSPALSVYRAELERLDKMCSTGLKAYSAAVDSADSTAHEDELKTHESQLVDAHGKIQHLQENLKGVEAKAGSTPNEPVSPDHYAPATPQQSTAIPSVE</sequence>
<dbReference type="Proteomes" id="UP000234433">
    <property type="component" value="Unassembled WGS sequence"/>
</dbReference>
<name>A0A2H1L018_9MICO</name>
<feature type="region of interest" description="Disordered" evidence="1">
    <location>
        <begin position="98"/>
        <end position="136"/>
    </location>
</feature>
<dbReference type="RefSeq" id="WP_145997010.1">
    <property type="nucleotide sequence ID" value="NZ_FXZD01000023.1"/>
</dbReference>
<organism evidence="2 3">
    <name type="scientific">Brevibacterium antiquum CNRZ 918</name>
    <dbReference type="NCBI Taxonomy" id="1255637"/>
    <lineage>
        <taxon>Bacteria</taxon>
        <taxon>Bacillati</taxon>
        <taxon>Actinomycetota</taxon>
        <taxon>Actinomycetes</taxon>
        <taxon>Micrococcales</taxon>
        <taxon>Brevibacteriaceae</taxon>
        <taxon>Brevibacterium</taxon>
    </lineage>
</organism>
<reference evidence="2 3" key="1">
    <citation type="submission" date="2017-03" db="EMBL/GenBank/DDBJ databases">
        <authorList>
            <person name="Afonso C.L."/>
            <person name="Miller P.J."/>
            <person name="Scott M.A."/>
            <person name="Spackman E."/>
            <person name="Goraichik I."/>
            <person name="Dimitrov K.M."/>
            <person name="Suarez D.L."/>
            <person name="Swayne D.E."/>
        </authorList>
    </citation>
    <scope>NUCLEOTIDE SEQUENCE [LARGE SCALE GENOMIC DNA]</scope>
    <source>
        <strain evidence="2 3">CNRZ 918</strain>
    </source>
</reference>
<proteinExistence type="predicted"/>
<evidence type="ECO:0000313" key="2">
    <source>
        <dbReference type="EMBL" id="SMY05239.1"/>
    </source>
</evidence>
<gene>
    <name evidence="2" type="ORF">BANT918_03317</name>
</gene>
<dbReference type="EMBL" id="FXZD01000023">
    <property type="protein sequence ID" value="SMY05239.1"/>
    <property type="molecule type" value="Genomic_DNA"/>
</dbReference>
<protein>
    <submittedName>
        <fullName evidence="2">Uncharacterized protein</fullName>
    </submittedName>
</protein>